<dbReference type="PANTHER" id="PTHR47816:SF4">
    <property type="entry name" value="RIBOSOMAL RNA SMALL SUBUNIT METHYLTRANSFERASE C"/>
    <property type="match status" value="1"/>
</dbReference>
<keyword evidence="2" id="KW-0808">Transferase</keyword>
<evidence type="ECO:0000256" key="3">
    <source>
        <dbReference type="ARBA" id="ARBA00022691"/>
    </source>
</evidence>
<protein>
    <submittedName>
        <fullName evidence="4">Uncharacterized protein</fullName>
    </submittedName>
</protein>
<evidence type="ECO:0000313" key="4">
    <source>
        <dbReference type="EMBL" id="APX89507.1"/>
    </source>
</evidence>
<organism evidence="4 5">
    <name type="scientific">Brevirhabdus pacifica</name>
    <dbReference type="NCBI Taxonomy" id="1267768"/>
    <lineage>
        <taxon>Bacteria</taxon>
        <taxon>Pseudomonadati</taxon>
        <taxon>Pseudomonadota</taxon>
        <taxon>Alphaproteobacteria</taxon>
        <taxon>Rhodobacterales</taxon>
        <taxon>Paracoccaceae</taxon>
        <taxon>Brevirhabdus</taxon>
    </lineage>
</organism>
<dbReference type="GO" id="GO:0032259">
    <property type="term" value="P:methylation"/>
    <property type="evidence" value="ECO:0007669"/>
    <property type="project" value="UniProtKB-KW"/>
</dbReference>
<sequence>MTEHRLSLALGSGALSLPPSGRICLHGANAEAGLHRLDDVAPERLLAIQGFRPEHDALARQGLEVTTNLPEPESCAAVLVQAPRARARAHQMLAEAWEMVAPGGLILLDGQKTDGIEGLQKDLRKRLDLEGVFSKAHGKLVWFNRGEGAPLADWSAPDIRSPEGFETRAGVFSAEAVDPGSALLLKHLPPLKGRVADLGAGWGYLARGILQSPDVTHLDLVEADRSALDCARANIDDPRSQFLWEDATEMAPPAELYHTIVTNPPFHVGRAAQPALGAAFITRAARLLRPSGVLWLVANRHLPYEAPLAAAFGRVETVTTESGYKVMQASKPRRSR</sequence>
<keyword evidence="1" id="KW-0489">Methyltransferase</keyword>
<evidence type="ECO:0000256" key="2">
    <source>
        <dbReference type="ARBA" id="ARBA00022679"/>
    </source>
</evidence>
<name>A0A1U7DHM6_9RHOB</name>
<accession>A0A2M9DDH6</accession>
<evidence type="ECO:0000256" key="1">
    <source>
        <dbReference type="ARBA" id="ARBA00022603"/>
    </source>
</evidence>
<dbReference type="EMBL" id="CP019124">
    <property type="protein sequence ID" value="APX89507.1"/>
    <property type="molecule type" value="Genomic_DNA"/>
</dbReference>
<dbReference type="OrthoDB" id="9816072at2"/>
<reference evidence="4 5" key="1">
    <citation type="submission" date="2017-01" db="EMBL/GenBank/DDBJ databases">
        <title>Genomic analysis of Xuhuaishuia manganoxidans DY6-4.</title>
        <authorList>
            <person name="Wang X."/>
        </authorList>
    </citation>
    <scope>NUCLEOTIDE SEQUENCE [LARGE SCALE GENOMIC DNA]</scope>
    <source>
        <strain evidence="4 5">DY6-4</strain>
    </source>
</reference>
<evidence type="ECO:0000313" key="5">
    <source>
        <dbReference type="Proteomes" id="UP000187266"/>
    </source>
</evidence>
<dbReference type="InterPro" id="IPR046977">
    <property type="entry name" value="RsmC/RlmG"/>
</dbReference>
<proteinExistence type="predicted"/>
<dbReference type="GO" id="GO:0008757">
    <property type="term" value="F:S-adenosylmethionine-dependent methyltransferase activity"/>
    <property type="evidence" value="ECO:0007669"/>
    <property type="project" value="InterPro"/>
</dbReference>
<keyword evidence="5" id="KW-1185">Reference proteome</keyword>
<dbReference type="CDD" id="cd02440">
    <property type="entry name" value="AdoMet_MTases"/>
    <property type="match status" value="1"/>
</dbReference>
<dbReference type="Proteomes" id="UP000187266">
    <property type="component" value="Chromosome"/>
</dbReference>
<dbReference type="InterPro" id="IPR029063">
    <property type="entry name" value="SAM-dependent_MTases_sf"/>
</dbReference>
<dbReference type="Gene3D" id="3.40.50.150">
    <property type="entry name" value="Vaccinia Virus protein VP39"/>
    <property type="match status" value="2"/>
</dbReference>
<gene>
    <name evidence="4" type="ORF">BV394_07080</name>
</gene>
<accession>A0A1U7DHM6</accession>
<dbReference type="STRING" id="1267768.BV394_07080"/>
<dbReference type="Pfam" id="PF05175">
    <property type="entry name" value="MTS"/>
    <property type="match status" value="1"/>
</dbReference>
<keyword evidence="3" id="KW-0949">S-adenosyl-L-methionine</keyword>
<dbReference type="AlphaFoldDB" id="A0A1U7DHM6"/>
<dbReference type="SUPFAM" id="SSF53335">
    <property type="entry name" value="S-adenosyl-L-methionine-dependent methyltransferases"/>
    <property type="match status" value="1"/>
</dbReference>
<dbReference type="PANTHER" id="PTHR47816">
    <property type="entry name" value="RIBOSOMAL RNA SMALL SUBUNIT METHYLTRANSFERASE C"/>
    <property type="match status" value="1"/>
</dbReference>
<dbReference type="InterPro" id="IPR007848">
    <property type="entry name" value="Small_mtfrase_dom"/>
</dbReference>
<dbReference type="RefSeq" id="WP_076979530.1">
    <property type="nucleotide sequence ID" value="NZ_CP019124.1"/>
</dbReference>